<organism evidence="6 7">
    <name type="scientific">Plasmodium vinckei</name>
    <dbReference type="NCBI Taxonomy" id="5860"/>
    <lineage>
        <taxon>Eukaryota</taxon>
        <taxon>Sar</taxon>
        <taxon>Alveolata</taxon>
        <taxon>Apicomplexa</taxon>
        <taxon>Aconoidasida</taxon>
        <taxon>Haemosporida</taxon>
        <taxon>Plasmodiidae</taxon>
        <taxon>Plasmodium</taxon>
        <taxon>Plasmodium (Vinckeia)</taxon>
    </lineage>
</organism>
<evidence type="ECO:0000256" key="4">
    <source>
        <dbReference type="SAM" id="Coils"/>
    </source>
</evidence>
<name>A0A6V7SE05_PLAVN</name>
<dbReference type="VEuPathDB" id="PlasmoDB:PVPCR_0301170"/>
<proteinExistence type="predicted"/>
<dbReference type="SUPFAM" id="SSF48452">
    <property type="entry name" value="TPR-like"/>
    <property type="match status" value="2"/>
</dbReference>
<keyword evidence="1" id="KW-0677">Repeat</keyword>
<dbReference type="EMBL" id="LR865424">
    <property type="protein sequence ID" value="CAD2097153.1"/>
    <property type="molecule type" value="Genomic_DNA"/>
</dbReference>
<reference evidence="6 7" key="1">
    <citation type="submission" date="2020-08" db="EMBL/GenBank/DDBJ databases">
        <authorList>
            <person name="Ramaprasad A."/>
        </authorList>
    </citation>
    <scope>NUCLEOTIDE SEQUENCE [LARGE SCALE GENOMIC DNA]</scope>
</reference>
<dbReference type="PROSITE" id="PS50005">
    <property type="entry name" value="TPR"/>
    <property type="match status" value="1"/>
</dbReference>
<feature type="region of interest" description="Disordered" evidence="5">
    <location>
        <begin position="2178"/>
        <end position="2204"/>
    </location>
</feature>
<feature type="compositionally biased region" description="Polar residues" evidence="5">
    <location>
        <begin position="2188"/>
        <end position="2198"/>
    </location>
</feature>
<evidence type="ECO:0000313" key="7">
    <source>
        <dbReference type="Proteomes" id="UP000515697"/>
    </source>
</evidence>
<dbReference type="GO" id="GO:0051879">
    <property type="term" value="F:Hsp90 protein binding"/>
    <property type="evidence" value="ECO:0007669"/>
    <property type="project" value="TreeGrafter"/>
</dbReference>
<feature type="region of interest" description="Disordered" evidence="5">
    <location>
        <begin position="1519"/>
        <end position="1539"/>
    </location>
</feature>
<protein>
    <submittedName>
        <fullName evidence="6">Tetratricopeptide repeat protein, putative</fullName>
    </submittedName>
</protein>
<gene>
    <name evidence="6" type="ORF">PVSEL_0301200</name>
</gene>
<dbReference type="VEuPathDB" id="PlasmoDB:PVBDA_0301240"/>
<evidence type="ECO:0000256" key="5">
    <source>
        <dbReference type="SAM" id="MobiDB-lite"/>
    </source>
</evidence>
<accession>A0A6V7SE05</accession>
<feature type="coiled-coil region" evidence="4">
    <location>
        <begin position="1754"/>
        <end position="1788"/>
    </location>
</feature>
<feature type="compositionally biased region" description="Polar residues" evidence="5">
    <location>
        <begin position="1526"/>
        <end position="1537"/>
    </location>
</feature>
<dbReference type="VEuPathDB" id="PlasmoDB:PVBDA_0301250"/>
<dbReference type="VEuPathDB" id="PlasmoDB:PVSEL_0301200"/>
<keyword evidence="2 3" id="KW-0802">TPR repeat</keyword>
<feature type="compositionally biased region" description="Basic and acidic residues" evidence="5">
    <location>
        <begin position="2178"/>
        <end position="2187"/>
    </location>
</feature>
<dbReference type="VEuPathDB" id="PlasmoDB:PVVCY_0301140"/>
<keyword evidence="4" id="KW-0175">Coiled coil</keyword>
<feature type="coiled-coil region" evidence="4">
    <location>
        <begin position="1572"/>
        <end position="1627"/>
    </location>
</feature>
<dbReference type="InterPro" id="IPR011990">
    <property type="entry name" value="TPR-like_helical_dom_sf"/>
</dbReference>
<feature type="coiled-coil region" evidence="4">
    <location>
        <begin position="1172"/>
        <end position="1210"/>
    </location>
</feature>
<evidence type="ECO:0000256" key="2">
    <source>
        <dbReference type="ARBA" id="ARBA00022803"/>
    </source>
</evidence>
<evidence type="ECO:0000256" key="3">
    <source>
        <dbReference type="PROSITE-ProRule" id="PRU00339"/>
    </source>
</evidence>
<dbReference type="PANTHER" id="PTHR22904:SF523">
    <property type="entry name" value="STRESS-INDUCED-PHOSPHOPROTEIN 1"/>
    <property type="match status" value="1"/>
</dbReference>
<dbReference type="Proteomes" id="UP000515697">
    <property type="component" value="Chromosome PVSEL_03"/>
</dbReference>
<feature type="repeat" description="TPR" evidence="3">
    <location>
        <begin position="2011"/>
        <end position="2044"/>
    </location>
</feature>
<sequence length="2429" mass="289173">MQYSSRSNLQFIKKDIFCFIKCNYICFVNLLNLEKKYLGVVSNDNVDINREYEVEEIKFCENKKEEEAKEESNNGDKKTNEIIIKVEENCDKKINNLYNIQKFICDENTNSLIIVLNKNNEHLLYHLLFNETDSLESFKINFIKRFESAIKCIEITQEYIFVLVKKKINNIHNKIDTETCTTTNQNGCQCGKTSNEISNGISKGFFEYSLQIFETENKNSKQKKVIKKVLISSCLKLKKLMICPYDNSKIVILSKKSIIFVNSKSYKTKIKDINLRDGDYSKELIFNSNIVASTWLDSYIFTNSIEGNYLNVKYLFKKKNKVALKNGKVKNSANVLNESVISKEAGNNFEKNIKIKKKEKYKNTFNNILKDINELEQKLNTESSFILKNEEKTKWKGNNNVGSGEDTNLTLDELESEEYNNKWKDGEINCFEIKKNKKGGNFNMNKENVCIYGSENKKDKKKIYFNLKKKKKKMFFNLNYKSNKVTGILKYISMINLQKDIGSKIYSFFIHYNYLFILLDNGIIYYNKNYDEQNGELNNISNFYYLTSICLHKITNIKINNNGNIFSLDKAHVLKYYSLKKTDLNIVHTNQKIIFFDIFPILQKYTCLFISLENGSFYFTNINTKQILLYDEIENILKRKNRWNNNCVSKKYIEWAYFNKVNDNVLNGYLKIKNIFYFFYLIYSESHEKFFIYIIHKLNIYKILMNIIVKKNVRERKTDYTQDLTILNSSVYKTGDADYICFTISEQSENKFYIVFVKLIGERDILEKKTKKNMNKDKEIKYYNSTIIYYLDVQNINVVFSKVIGNYLVIVDNFLNITFYLLTKSHFQNVSTHNAPSVLGREKKEIHKNEKNTKYLPTHYKSYEDKVENFFLTRISKKKVKNNDIKMVEPENVSEQVDKNDERDKSTEIQTSMIDVVHINLGKESFRINIQNNFKIKFINEQINKEENEICSIYIITDTNILINFSFNCMLDTLENIKKISIKAYPYLASLDFFYSYNYKHEMYDFILNGGKYFHLEHFEKEETENAGSENSGSENASSERISILEANGNEFAESNNVEKRDSKQNEKSMMQQNSIVNLQIYNKIMLEKKNYFYKNLSVVFFKICSAALSNKKPERKKQKKFIDTIDVKTVKDEVKYKPLDFFFDDETIIFTFTNENDYNINLYECLQNCKNKEYLDNLNKQEKEMTSQINKLRIKLKNLIKENKKNYNDMKLSREAFFFDKKYINEIEIVKNEYEQIKNYFEIEKKEKENIANILKKKCDIFDKINFIHGFRKGLSVTNMYKINETNKMEEINESPNKNSSIVYNIGTYTKFINKIKTLRFLQIKEMYYMQNIEKNNSLYCLKNPKNYIDEYLENLSSLFFVHYYSYKNINLNFLYSNLFNSTYKDNETQALHWNYLLYYPYELFTSSRKKIQCFILLILINQEKLKFYNKFTILKKEKENYFDEIKLLTIKLKQSIEEIKDYLEHPYADKINLTLFQQDIFEIVKTCYTDIVNNNLDPKNILKDYLNKIKFRNNKKNQNRQHIFDNNNDTTTLKESTSDEFMNRKKDDVSLIEDEPEHVQKISKITKNNEQEQSEQLEYYNKKKEDIRNKLIDIKNYIYQINNQCNEFNEKLQLLRKQKANTHKQIMLHEFYCISIYSLLKNEDTKIGVLNKFENKQNKIQNNLKGLSDLIATLKGQGTSNKILSQKKGDLILKYNKIRKLNESIIERKQNFEKKFLHECSNFDVLMEQRYENIIGFEYDSKKNIFLKKKVIQKHILDTNQLIQKINELQKNIKNVKKEIYKNKIKNDYFKFLIMDIDEEVNDVKYLKENCEFLFCDINNVISSLETKKRNKEAMFQLSEQKLRDKINNLNSKISSIKYENTILGENIKSLIDEINEIKESRGDNNKLILDEEIIQCLENDEKKNKNEKNITDIILRGPCDGFLKNLHTNYIDNTTKNIDKKKGLRAKEIYEKNNFYFLILLFMMNTNINSLLKSEEEKEQGNILFKQGDYELSIFHYTRSINYVPTSSILYTNRSLAYYKIGEYEKSLDDAIKAKELDPNNLKSYYRICEAYKALKDFENFEKYTKIYNNKKNSIQDGKNNENEKGNNKETHLDKFHSQYIKKNINEKNDEEKKIIRNIKKSSELINLGQKDEKENFLFFNSPQIENKKTNISFEKREYKQNFLIEEVYDFKSPEKGTKNKDNDISINNGSNQKNDNSKKKTNKLNYTDIYNDIIYFTTKFTNLFIDNTLLSVYIQKENIKTKNYFRDYDLKKLKEKADILFSQKKYVSAIDIYNDVLQSLESEKGIYYCTVLNNRSVCFVEMKKNRSALCDICKTLNILFSFFEQHKERIKNLKNETTQNEENDSEHLFYPIDIDIYNDINGIYYQAHKILIKLLFRYIKFSHFYTSKFKIPSIDQVSSLMDMKGMEYLDRKEVEKLKDTVYSKL</sequence>
<evidence type="ECO:0000256" key="1">
    <source>
        <dbReference type="ARBA" id="ARBA00022737"/>
    </source>
</evidence>
<dbReference type="PANTHER" id="PTHR22904">
    <property type="entry name" value="TPR REPEAT CONTAINING PROTEIN"/>
    <property type="match status" value="1"/>
</dbReference>
<dbReference type="SMART" id="SM00028">
    <property type="entry name" value="TPR"/>
    <property type="match status" value="3"/>
</dbReference>
<dbReference type="Gene3D" id="1.25.40.10">
    <property type="entry name" value="Tetratricopeptide repeat domain"/>
    <property type="match status" value="2"/>
</dbReference>
<dbReference type="InterPro" id="IPR019734">
    <property type="entry name" value="TPR_rpt"/>
</dbReference>
<dbReference type="VEuPathDB" id="PlasmoDB:PVPCR_0301180"/>
<dbReference type="VEuPathDB" id="PlasmoDB:PVVCY_0301130"/>
<dbReference type="VEuPathDB" id="PlasmoDB:PVLDE_0301040"/>
<evidence type="ECO:0000313" key="6">
    <source>
        <dbReference type="EMBL" id="CAD2097153.1"/>
    </source>
</evidence>
<dbReference type="VEuPathDB" id="PlasmoDB:PVLDE_0301030"/>